<dbReference type="FunFam" id="3.40.50.12780:FF:000013">
    <property type="entry name" value="Long-chain-fatty-acid--AMP ligase FadD32"/>
    <property type="match status" value="1"/>
</dbReference>
<evidence type="ECO:0000259" key="7">
    <source>
        <dbReference type="PROSITE" id="PS50075"/>
    </source>
</evidence>
<dbReference type="FunFam" id="3.40.50.980:FF:000001">
    <property type="entry name" value="Non-ribosomal peptide synthetase"/>
    <property type="match status" value="2"/>
</dbReference>
<feature type="domain" description="Carrier" evidence="7">
    <location>
        <begin position="1686"/>
        <end position="1761"/>
    </location>
</feature>
<evidence type="ECO:0000256" key="1">
    <source>
        <dbReference type="ARBA" id="ARBA00001957"/>
    </source>
</evidence>
<dbReference type="InterPro" id="IPR020845">
    <property type="entry name" value="AMP-binding_CS"/>
</dbReference>
<feature type="domain" description="Carrier" evidence="7">
    <location>
        <begin position="616"/>
        <end position="693"/>
    </location>
</feature>
<dbReference type="CDD" id="cd17643">
    <property type="entry name" value="A_NRPS_Cytc1-like"/>
    <property type="match status" value="1"/>
</dbReference>
<dbReference type="GO" id="GO:0044550">
    <property type="term" value="P:secondary metabolite biosynthetic process"/>
    <property type="evidence" value="ECO:0007669"/>
    <property type="project" value="UniProtKB-ARBA"/>
</dbReference>
<dbReference type="OrthoDB" id="9757559at2"/>
<name>A0A2K9LFY9_9GAMM</name>
<keyword evidence="9" id="KW-1185">Reference proteome</keyword>
<evidence type="ECO:0000256" key="5">
    <source>
        <dbReference type="ARBA" id="ARBA00022832"/>
    </source>
</evidence>
<dbReference type="InterPro" id="IPR023213">
    <property type="entry name" value="CAT-like_dom_sf"/>
</dbReference>
<dbReference type="PROSITE" id="PS50075">
    <property type="entry name" value="CARRIER"/>
    <property type="match status" value="3"/>
</dbReference>
<dbReference type="SUPFAM" id="SSF52777">
    <property type="entry name" value="CoA-dependent acyltransferases"/>
    <property type="match status" value="4"/>
</dbReference>
<reference evidence="9" key="1">
    <citation type="submission" date="2017-08" db="EMBL/GenBank/DDBJ databases">
        <title>Direct submision.</title>
        <authorList>
            <person name="Kim S.-J."/>
            <person name="Rhee S.-K."/>
        </authorList>
    </citation>
    <scope>NUCLEOTIDE SEQUENCE [LARGE SCALE GENOMIC DNA]</scope>
    <source>
        <strain evidence="9">GI5</strain>
    </source>
</reference>
<evidence type="ECO:0000313" key="8">
    <source>
        <dbReference type="EMBL" id="AUM11296.1"/>
    </source>
</evidence>
<gene>
    <name evidence="8" type="ORF">Kalk_02125</name>
</gene>
<dbReference type="InterPro" id="IPR020806">
    <property type="entry name" value="PKS_PP-bd"/>
</dbReference>
<dbReference type="GO" id="GO:0031177">
    <property type="term" value="F:phosphopantetheine binding"/>
    <property type="evidence" value="ECO:0007669"/>
    <property type="project" value="InterPro"/>
</dbReference>
<dbReference type="InterPro" id="IPR025110">
    <property type="entry name" value="AMP-bd_C"/>
</dbReference>
<dbReference type="GO" id="GO:0005829">
    <property type="term" value="C:cytosol"/>
    <property type="evidence" value="ECO:0007669"/>
    <property type="project" value="TreeGrafter"/>
</dbReference>
<dbReference type="CDD" id="cd12115">
    <property type="entry name" value="A_NRPS_Sfm_like"/>
    <property type="match status" value="1"/>
</dbReference>
<dbReference type="SUPFAM" id="SSF47336">
    <property type="entry name" value="ACP-like"/>
    <property type="match status" value="3"/>
</dbReference>
<evidence type="ECO:0000256" key="6">
    <source>
        <dbReference type="ARBA" id="ARBA00023098"/>
    </source>
</evidence>
<keyword evidence="6" id="KW-0443">Lipid metabolism</keyword>
<accession>A0A2K9LFY9</accession>
<feature type="domain" description="Carrier" evidence="7">
    <location>
        <begin position="2777"/>
        <end position="2852"/>
    </location>
</feature>
<dbReference type="FunFam" id="3.40.50.980:FF:000002">
    <property type="entry name" value="Enterobactin synthetase component F"/>
    <property type="match status" value="1"/>
</dbReference>
<dbReference type="PANTHER" id="PTHR45527">
    <property type="entry name" value="NONRIBOSOMAL PEPTIDE SYNTHETASE"/>
    <property type="match status" value="1"/>
</dbReference>
<dbReference type="Gene3D" id="3.30.559.10">
    <property type="entry name" value="Chloramphenicol acetyltransferase-like domain"/>
    <property type="match status" value="2"/>
</dbReference>
<dbReference type="InterPro" id="IPR006162">
    <property type="entry name" value="Ppantetheine_attach_site"/>
</dbReference>
<dbReference type="InterPro" id="IPR001242">
    <property type="entry name" value="Condensation_dom"/>
</dbReference>
<dbReference type="Pfam" id="PF00550">
    <property type="entry name" value="PP-binding"/>
    <property type="match status" value="3"/>
</dbReference>
<dbReference type="InterPro" id="IPR036736">
    <property type="entry name" value="ACP-like_sf"/>
</dbReference>
<dbReference type="InterPro" id="IPR045851">
    <property type="entry name" value="AMP-bd_C_sf"/>
</dbReference>
<evidence type="ECO:0000256" key="2">
    <source>
        <dbReference type="ARBA" id="ARBA00006432"/>
    </source>
</evidence>
<sequence>MSLEVGPNSFNPAQCASLIELLEVRADMHADKVAFTFLPDGEDQGIKVTYGELRDRAKSTAKRFSAIAQPGERALMLFPSGLEFIFAFFGCIYSGVIAVPAYPPRRNQNLGRLKSIIDDSDPAFVLTTSKVLSVAEPLFADTEGLGDLQFLTIDLDEAVAPDGWSSPDSGPDTLAFLQYTSGSTGNPKGVMVSHGNLIYNEAMITSAFKSHSEDVSVSWLPMFHDMGLIGTTLQPLFIGATSVFMSPASFLQKPMRWLKAISDYRGTAICAPNFAYELCVSQITEEQKTQLDLSSLRIALSGAEAVRPETLESFIKAFEPCGFKRSAFTPTFGLAEATLMVSCALEENRPLFTSVDAVALSENRIELVDADTDSDKTMRLVSNGVSPLDAELVIVDPVSLNPLPEGQVGEIWSKGDHIAKGYWRNDAATEETFRAHTADGYGPFMRTGDLGCLINNELYITGRQKDVIIIRGRNHYPQDIEFTVQQSHVALKSDAGAAFAVEIDGEERLVIVQEVERKYRMRLVAEVVSAAIRQAVAENHELQVHTIVYLKPGAILKTSSGKIQRSANKKAFIENTLEPIAVSAMNAKAQGEDDKKEIEAALDLSKAQWQQLPEDQKEPRLMQYLKAAIASEIGEKIERISDDVSLMGLGIDSLQITQLFTRLRDRFEVNLELPALFDARDFRALAATLAHAMESDSKSNLPPLEAVPRSETMAMSFSQKRMWFMDKLRENNVAYNLPFALKIQGALDIQAAEKAFETMISRHEVLRTVYTERDGHAYQAVLPVAEWKFTREDFTYLKEPALGKAIQDRIDSEARKPFDLAEGPVIRTRLLQLPDVESDSLKGRAAEQYLILVTMHHIAGDGFSLKVITEEISGAYQAFVSDVPESLPELKIQYADFAHWQKQLFDSGLLNKQLDYWLEHLQGVPVLDLPLDHPRPPEQSFCGSNYYFEIPKEHLQALKKLSRSQGVTLYMSLLTSFNVLLHQYTQSEDICVGTPIANRTTPELEKLIGFFVNTLALRTDLSGNPSFVDLLQRVRKVTQGAFANQEMPFERVVERLGIPRDMSYSPVFQVMFVLQNSTIDKEFNLAGVDVESLHTAPGTSKFDMTLELSEESGVLKGDLEYSTDLFEEETIVQMMEHFKQLIASAIADPQQVIGSLDLLTADDRRKLLQEYNATDADLPLSDCIHSLFEAQVQSTPNQVALVCGTERLTYTQLNERSNRLAHHLVALGVKSETLVGVCMERETDLVVSLLAILKAGGAYVPIDPNYPSDRVAYMLEDASAPLVISHSALSSLLPEESECFQPVFVDKLANELSAQSASNLLLDTSSDHLAYVIYTSGSTGKPKGVMISHGNATGLIHWAQTVYSNEDLNGVLAATSICFDLSVYELFVTLASGGKVILAENVLALPNIPARDEVVLVNTVPSAIATLLRDRSIPSNVKVINLAGEALVASLVDGLYQNTSVDRVYDLYGPSEDTTYSTYTLRESGKAATIGRPISNTKAYILNQHGSLVAPGLAGELYLSGTGVTQGYRNQEALTQEKFLPNPFDNDPRYARMYRTGDLVRYMDNGNLEYLGRIDHQVKVRGFRIELGEIQSVINSVPAVRDSLVLTREDAAGAKCLVAYLVAPEAEVKTLLDATRAAIRSALPEYMLPSAFVVLEAFPLTPNGKIDRSALPAPSIDDLMGDQFVEPRTENERKMAAIWCSVLKLEKVGVTNNFFELGGHSLLATQCVSRIRDQFGVEFPVKLLFTMPTIESLCEQLDNAEAISDLVPPPVERLDREGELPLSFAQMRLWFINQLESGKSEYNISTSYNMPAAIRLSGQLKISALRKAFQHLVERHEALRTSFLIDDGRATQVIREPSDWFMDVRDLRHLDAEEREAEVIRLAEDEATRSFDLVLGPLNKARRIRLMRTRLLQTSETEHVLLLTMHHIISDGWSLGILIDEVGELYRAIVSGVEPDLDDIHIQYADYASWQRNWMDGPVFDHQLKYWQGHLTGVPVLELPTDRPRPALMTFNGAYEPVRIGSELTQKLNALSREQGVTLFMTLLSAFYTLLYRYTGQTDICVGTPVANRARPEFEKLIGCFVNSLALRVNVEDDPKFVELLSQVQDVTLSGYGHQDLPFERLVDALGVSRDKSHSPLFQVMFTLQNASNTLNVQMPDVNVEMLPSVAKTAKFDLTLNLEEGPSGLEGMIEFNTDLFDRETVHRMVSHLEQILDVVAQHPHCRLSEVALLSAHEKSTILTDWNHQPQQYAYQDTIHQRFEMSVEASPDAIALSIADESVTYAELNARANRLARCLREKGVVTNQLVGICLERSLDTVVSILAVLKAGGAYVPIDPTNPEERIRFILSDAGVSLLITQTSILTVIPAGEFEPVILDQMEGELSAQPDTNLESVSGYDDRAYVIYTSGTTGKPKGVLIPHSNVVRLFSATDQWFGFDASDVWTLFHSFAFDFSVWELWGGLFYGGKVIIVPTSVAKSTEDFYQLVCREGVTVLNQTPSAFTQFIKMDEYSRDGIVQTDTQLSLRYVIFGGEALDFSALQKWSDHHGLEQPQLINMYGITETTVHVTYHRITNDDLARRQSLIGRPIPDLDLYILDQHMNPVPIGVPGELHVGGQGLAHGYLNRDDLTDLRFVDSEFSADFHREKWLYKRLYKTGDIGRYLPNGVVEYMGRADDQVKIRGYRIELGEIESTISQYQGVREAVVLAREDVPGDKRLVGYVLSDKAIDLSELKAFLGASLPDYMVPKAYMVMDEFPLTPNGKVDKRSLPAPDDGSVAKNEYVAPRNDTEETLCLIWKDVLGLERVGVTDNFFDLGGHSLLATQVVSRVREHFNVELALSALFEEPTIENIALHLLQAELASADDLEMADLLAEIEGLSEEDLRNL</sequence>
<dbReference type="InterPro" id="IPR009081">
    <property type="entry name" value="PP-bd_ACP"/>
</dbReference>
<dbReference type="Pfam" id="PF00501">
    <property type="entry name" value="AMP-binding"/>
    <property type="match status" value="3"/>
</dbReference>
<organism evidence="8 9">
    <name type="scientific">Ketobacter alkanivorans</name>
    <dbReference type="NCBI Taxonomy" id="1917421"/>
    <lineage>
        <taxon>Bacteria</taxon>
        <taxon>Pseudomonadati</taxon>
        <taxon>Pseudomonadota</taxon>
        <taxon>Gammaproteobacteria</taxon>
        <taxon>Pseudomonadales</taxon>
        <taxon>Ketobacteraceae</taxon>
        <taxon>Ketobacter</taxon>
    </lineage>
</organism>
<dbReference type="Gene3D" id="3.30.300.30">
    <property type="match status" value="3"/>
</dbReference>
<dbReference type="NCBIfam" id="NF003417">
    <property type="entry name" value="PRK04813.1"/>
    <property type="match status" value="3"/>
</dbReference>
<dbReference type="InterPro" id="IPR010071">
    <property type="entry name" value="AA_adenyl_dom"/>
</dbReference>
<keyword evidence="3" id="KW-0596">Phosphopantetheine</keyword>
<dbReference type="GO" id="GO:0071766">
    <property type="term" value="P:Actinobacterium-type cell wall biogenesis"/>
    <property type="evidence" value="ECO:0007669"/>
    <property type="project" value="UniProtKB-ARBA"/>
</dbReference>
<evidence type="ECO:0000256" key="3">
    <source>
        <dbReference type="ARBA" id="ARBA00022450"/>
    </source>
</evidence>
<dbReference type="Proteomes" id="UP000235116">
    <property type="component" value="Chromosome"/>
</dbReference>
<dbReference type="NCBIfam" id="TIGR01733">
    <property type="entry name" value="AA-adenyl-dom"/>
    <property type="match status" value="2"/>
</dbReference>
<dbReference type="GO" id="GO:0006631">
    <property type="term" value="P:fatty acid metabolic process"/>
    <property type="evidence" value="ECO:0007669"/>
    <property type="project" value="UniProtKB-KW"/>
</dbReference>
<dbReference type="InterPro" id="IPR000873">
    <property type="entry name" value="AMP-dep_synth/lig_dom"/>
</dbReference>
<protein>
    <recommendedName>
        <fullName evidence="7">Carrier domain-containing protein</fullName>
    </recommendedName>
</protein>
<dbReference type="SUPFAM" id="SSF56801">
    <property type="entry name" value="Acetyl-CoA synthetase-like"/>
    <property type="match status" value="3"/>
</dbReference>
<keyword evidence="5" id="KW-0276">Fatty acid metabolism</keyword>
<proteinExistence type="inferred from homology"/>
<dbReference type="PROSITE" id="PS00012">
    <property type="entry name" value="PHOSPHOPANTETHEINE"/>
    <property type="match status" value="1"/>
</dbReference>
<dbReference type="Gene3D" id="3.40.50.980">
    <property type="match status" value="2"/>
</dbReference>
<dbReference type="Gene3D" id="2.30.38.10">
    <property type="entry name" value="Luciferase, Domain 3"/>
    <property type="match status" value="1"/>
</dbReference>
<dbReference type="Pfam" id="PF13193">
    <property type="entry name" value="AMP-binding_C"/>
    <property type="match status" value="2"/>
</dbReference>
<dbReference type="Pfam" id="PF23024">
    <property type="entry name" value="AMP-dom_DIP2-like"/>
    <property type="match status" value="1"/>
</dbReference>
<comment type="similarity">
    <text evidence="2">Belongs to the ATP-dependent AMP-binding enzyme family.</text>
</comment>
<dbReference type="RefSeq" id="WP_101892636.1">
    <property type="nucleotide sequence ID" value="NZ_CP022684.1"/>
</dbReference>
<comment type="cofactor">
    <cofactor evidence="1">
        <name>pantetheine 4'-phosphate</name>
        <dbReference type="ChEBI" id="CHEBI:47942"/>
    </cofactor>
</comment>
<dbReference type="Gene3D" id="3.40.50.1820">
    <property type="entry name" value="alpha/beta hydrolase"/>
    <property type="match status" value="1"/>
</dbReference>
<dbReference type="GO" id="GO:0003824">
    <property type="term" value="F:catalytic activity"/>
    <property type="evidence" value="ECO:0007669"/>
    <property type="project" value="InterPro"/>
</dbReference>
<dbReference type="Gene3D" id="1.10.1200.10">
    <property type="entry name" value="ACP-like"/>
    <property type="match status" value="2"/>
</dbReference>
<dbReference type="SMART" id="SM00823">
    <property type="entry name" value="PKS_PP"/>
    <property type="match status" value="3"/>
</dbReference>
<dbReference type="Gene3D" id="3.40.50.12780">
    <property type="entry name" value="N-terminal domain of ligase-like"/>
    <property type="match status" value="2"/>
</dbReference>
<dbReference type="PANTHER" id="PTHR45527:SF1">
    <property type="entry name" value="FATTY ACID SYNTHASE"/>
    <property type="match status" value="1"/>
</dbReference>
<dbReference type="InterPro" id="IPR029058">
    <property type="entry name" value="AB_hydrolase_fold"/>
</dbReference>
<dbReference type="FunFam" id="3.40.50.12780:FF:000012">
    <property type="entry name" value="Non-ribosomal peptide synthetase"/>
    <property type="match status" value="1"/>
</dbReference>
<dbReference type="CDD" id="cd19531">
    <property type="entry name" value="LCL_NRPS-like"/>
    <property type="match status" value="2"/>
</dbReference>
<dbReference type="FunFam" id="3.30.300.30:FF:000010">
    <property type="entry name" value="Enterobactin synthetase component F"/>
    <property type="match status" value="2"/>
</dbReference>
<dbReference type="EMBL" id="CP022684">
    <property type="protein sequence ID" value="AUM11296.1"/>
    <property type="molecule type" value="Genomic_DNA"/>
</dbReference>
<evidence type="ECO:0000256" key="4">
    <source>
        <dbReference type="ARBA" id="ARBA00022553"/>
    </source>
</evidence>
<dbReference type="CDD" id="cd05931">
    <property type="entry name" value="FAAL"/>
    <property type="match status" value="1"/>
</dbReference>
<dbReference type="KEGG" id="kak:Kalk_02125"/>
<dbReference type="Gene3D" id="3.30.559.30">
    <property type="entry name" value="Nonribosomal peptide synthetase, condensation domain"/>
    <property type="match status" value="2"/>
</dbReference>
<dbReference type="PROSITE" id="PS00455">
    <property type="entry name" value="AMP_BINDING"/>
    <property type="match status" value="3"/>
</dbReference>
<dbReference type="GO" id="GO:0043041">
    <property type="term" value="P:amino acid activation for nonribosomal peptide biosynthetic process"/>
    <property type="evidence" value="ECO:0007669"/>
    <property type="project" value="TreeGrafter"/>
</dbReference>
<dbReference type="InterPro" id="IPR040097">
    <property type="entry name" value="FAAL/FAAC"/>
</dbReference>
<dbReference type="FunFam" id="1.10.1200.10:FF:000005">
    <property type="entry name" value="Nonribosomal peptide synthetase 1"/>
    <property type="match status" value="2"/>
</dbReference>
<keyword evidence="4" id="KW-0597">Phosphoprotein</keyword>
<evidence type="ECO:0000313" key="9">
    <source>
        <dbReference type="Proteomes" id="UP000235116"/>
    </source>
</evidence>
<dbReference type="InterPro" id="IPR042099">
    <property type="entry name" value="ANL_N_sf"/>
</dbReference>
<dbReference type="Pfam" id="PF00668">
    <property type="entry name" value="Condensation"/>
    <property type="match status" value="2"/>
</dbReference>
<dbReference type="GO" id="GO:0008610">
    <property type="term" value="P:lipid biosynthetic process"/>
    <property type="evidence" value="ECO:0007669"/>
    <property type="project" value="InterPro"/>
</dbReference>